<feature type="compositionally biased region" description="Polar residues" evidence="1">
    <location>
        <begin position="14"/>
        <end position="25"/>
    </location>
</feature>
<sequence length="82" mass="8758">MNSSGAYVDVGVAGSSSTGRDQSSYAAPLAGPDAGHSSEALGYARVTIPLGRRPERLDCSRLYELEIARMKREIELLKMAAE</sequence>
<gene>
    <name evidence="2" type="ORF">HMF7854_11110</name>
</gene>
<dbReference type="AlphaFoldDB" id="A0A429VBS4"/>
<dbReference type="EMBL" id="RWJF01000001">
    <property type="protein sequence ID" value="RST31326.1"/>
    <property type="molecule type" value="Genomic_DNA"/>
</dbReference>
<evidence type="ECO:0000313" key="2">
    <source>
        <dbReference type="EMBL" id="RST31326.1"/>
    </source>
</evidence>
<comment type="caution">
    <text evidence="2">The sequence shown here is derived from an EMBL/GenBank/DDBJ whole genome shotgun (WGS) entry which is preliminary data.</text>
</comment>
<accession>A0A429VBS4</accession>
<name>A0A429VBS4_9SPHN</name>
<organism evidence="2 3">
    <name type="scientific">Sphingomonas ginkgonis</name>
    <dbReference type="NCBI Taxonomy" id="2315330"/>
    <lineage>
        <taxon>Bacteria</taxon>
        <taxon>Pseudomonadati</taxon>
        <taxon>Pseudomonadota</taxon>
        <taxon>Alphaproteobacteria</taxon>
        <taxon>Sphingomonadales</taxon>
        <taxon>Sphingomonadaceae</taxon>
        <taxon>Sphingomonas</taxon>
    </lineage>
</organism>
<protein>
    <submittedName>
        <fullName evidence="2">Uncharacterized protein</fullName>
    </submittedName>
</protein>
<evidence type="ECO:0000256" key="1">
    <source>
        <dbReference type="SAM" id="MobiDB-lite"/>
    </source>
</evidence>
<feature type="region of interest" description="Disordered" evidence="1">
    <location>
        <begin position="1"/>
        <end position="37"/>
    </location>
</feature>
<keyword evidence="3" id="KW-1185">Reference proteome</keyword>
<proteinExistence type="predicted"/>
<reference evidence="2 3" key="1">
    <citation type="submission" date="2018-12" db="EMBL/GenBank/DDBJ databases">
        <title>Sphingomonas sp. HMF7854 Genome sequencing and assembly.</title>
        <authorList>
            <person name="Cha I."/>
            <person name="Kang H."/>
            <person name="Kim H."/>
            <person name="Kang J."/>
            <person name="Joh K."/>
        </authorList>
    </citation>
    <scope>NUCLEOTIDE SEQUENCE [LARGE SCALE GENOMIC DNA]</scope>
    <source>
        <strain evidence="2 3">HMF7854</strain>
    </source>
</reference>
<dbReference type="Proteomes" id="UP000274661">
    <property type="component" value="Unassembled WGS sequence"/>
</dbReference>
<evidence type="ECO:0000313" key="3">
    <source>
        <dbReference type="Proteomes" id="UP000274661"/>
    </source>
</evidence>